<proteinExistence type="predicted"/>
<feature type="domain" description="HPr kinase/phosphorylase C-terminal" evidence="1">
    <location>
        <begin position="35"/>
        <end position="105"/>
    </location>
</feature>
<organism evidence="2 3">
    <name type="scientific">Tsuneonella deserti</name>
    <dbReference type="NCBI Taxonomy" id="2035528"/>
    <lineage>
        <taxon>Bacteria</taxon>
        <taxon>Pseudomonadati</taxon>
        <taxon>Pseudomonadota</taxon>
        <taxon>Alphaproteobacteria</taxon>
        <taxon>Sphingomonadales</taxon>
        <taxon>Erythrobacteraceae</taxon>
        <taxon>Tsuneonella</taxon>
    </lineage>
</organism>
<evidence type="ECO:0000313" key="3">
    <source>
        <dbReference type="Proteomes" id="UP000619041"/>
    </source>
</evidence>
<evidence type="ECO:0000259" key="1">
    <source>
        <dbReference type="Pfam" id="PF07475"/>
    </source>
</evidence>
<dbReference type="Pfam" id="PF07475">
    <property type="entry name" value="Hpr_kinase_C"/>
    <property type="match status" value="1"/>
</dbReference>
<sequence length="170" mass="17655">MAGKTARKERAWLSACPKRFLAASERPLVHLRQSTAVAIGGRALLFEGPPGTGKSSLALALIDRGATLIGDDGIATAVHGGEPWAGPAPATAGLIELRNIGIVQLPTTEAPVALVLDLREDAPRFVEDPGSLDIEGFAIPMLAFDPRGPAAAVRAEYALRLHGLPAARTA</sequence>
<comment type="caution">
    <text evidence="2">The sequence shown here is derived from an EMBL/GenBank/DDBJ whole genome shotgun (WGS) entry which is preliminary data.</text>
</comment>
<name>A0ABQ1SB02_9SPHN</name>
<keyword evidence="3" id="KW-1185">Reference proteome</keyword>
<reference evidence="3" key="1">
    <citation type="journal article" date="2019" name="Int. J. Syst. Evol. Microbiol.">
        <title>The Global Catalogue of Microorganisms (GCM) 10K type strain sequencing project: providing services to taxonomists for standard genome sequencing and annotation.</title>
        <authorList>
            <consortium name="The Broad Institute Genomics Platform"/>
            <consortium name="The Broad Institute Genome Sequencing Center for Infectious Disease"/>
            <person name="Wu L."/>
            <person name="Ma J."/>
        </authorList>
    </citation>
    <scope>NUCLEOTIDE SEQUENCE [LARGE SCALE GENOMIC DNA]</scope>
    <source>
        <strain evidence="3">CGMCC 1.15959</strain>
    </source>
</reference>
<gene>
    <name evidence="2" type="ORF">GCM10011515_17040</name>
</gene>
<protein>
    <recommendedName>
        <fullName evidence="1">HPr kinase/phosphorylase C-terminal domain-containing protein</fullName>
    </recommendedName>
</protein>
<dbReference type="Gene3D" id="3.40.50.300">
    <property type="entry name" value="P-loop containing nucleotide triphosphate hydrolases"/>
    <property type="match status" value="1"/>
</dbReference>
<dbReference type="SUPFAM" id="SSF53795">
    <property type="entry name" value="PEP carboxykinase-like"/>
    <property type="match status" value="1"/>
</dbReference>
<dbReference type="Proteomes" id="UP000619041">
    <property type="component" value="Unassembled WGS sequence"/>
</dbReference>
<accession>A0ABQ1SB02</accession>
<dbReference type="InterPro" id="IPR011104">
    <property type="entry name" value="Hpr_kin/Pase_C"/>
</dbReference>
<evidence type="ECO:0000313" key="2">
    <source>
        <dbReference type="EMBL" id="GGD97895.1"/>
    </source>
</evidence>
<dbReference type="EMBL" id="BMKL01000001">
    <property type="protein sequence ID" value="GGD97895.1"/>
    <property type="molecule type" value="Genomic_DNA"/>
</dbReference>
<dbReference type="InterPro" id="IPR027417">
    <property type="entry name" value="P-loop_NTPase"/>
</dbReference>